<dbReference type="PANTHER" id="PTHR42924:SF3">
    <property type="entry name" value="POLYMERASE_HISTIDINOL PHOSPHATASE N-TERMINAL DOMAIN-CONTAINING PROTEIN"/>
    <property type="match status" value="1"/>
</dbReference>
<evidence type="ECO:0000313" key="2">
    <source>
        <dbReference type="EMBL" id="CAG7618406.1"/>
    </source>
</evidence>
<gene>
    <name evidence="2" type="ORF">PAECIP111802_00515</name>
</gene>
<evidence type="ECO:0000313" key="3">
    <source>
        <dbReference type="Proteomes" id="UP000730618"/>
    </source>
</evidence>
<dbReference type="InterPro" id="IPR003141">
    <property type="entry name" value="Pol/His_phosphatase_N"/>
</dbReference>
<dbReference type="NCBIfam" id="NF038032">
    <property type="entry name" value="CehA_McbA_metalo"/>
    <property type="match status" value="1"/>
</dbReference>
<keyword evidence="3" id="KW-1185">Reference proteome</keyword>
<protein>
    <recommendedName>
        <fullName evidence="1">Polymerase/histidinol phosphatase N-terminal domain-containing protein</fullName>
    </recommendedName>
</protein>
<organism evidence="2 3">
    <name type="scientific">Paenibacillus allorhizosphaerae</name>
    <dbReference type="NCBI Taxonomy" id="2849866"/>
    <lineage>
        <taxon>Bacteria</taxon>
        <taxon>Bacillati</taxon>
        <taxon>Bacillota</taxon>
        <taxon>Bacilli</taxon>
        <taxon>Bacillales</taxon>
        <taxon>Paenibacillaceae</taxon>
        <taxon>Paenibacillus</taxon>
    </lineage>
</organism>
<feature type="domain" description="Polymerase/histidinol phosphatase N-terminal" evidence="1">
    <location>
        <begin position="155"/>
        <end position="214"/>
    </location>
</feature>
<name>A0ABM8VB49_9BACL</name>
<reference evidence="2 3" key="1">
    <citation type="submission" date="2021-06" db="EMBL/GenBank/DDBJ databases">
        <authorList>
            <person name="Criscuolo A."/>
        </authorList>
    </citation>
    <scope>NUCLEOTIDE SEQUENCE [LARGE SCALE GENOMIC DNA]</scope>
    <source>
        <strain evidence="3">CIP 111802</strain>
    </source>
</reference>
<dbReference type="RefSeq" id="WP_218096873.1">
    <property type="nucleotide sequence ID" value="NZ_CAJVCE010000001.1"/>
</dbReference>
<evidence type="ECO:0000259" key="1">
    <source>
        <dbReference type="SMART" id="SM00481"/>
    </source>
</evidence>
<dbReference type="PANTHER" id="PTHR42924">
    <property type="entry name" value="EXONUCLEASE"/>
    <property type="match status" value="1"/>
</dbReference>
<dbReference type="InterPro" id="IPR052018">
    <property type="entry name" value="PHP_domain"/>
</dbReference>
<dbReference type="CDD" id="cd07432">
    <property type="entry name" value="PHP_HisPPase"/>
    <property type="match status" value="1"/>
</dbReference>
<accession>A0ABM8VB49</accession>
<proteinExistence type="predicted"/>
<dbReference type="Proteomes" id="UP000730618">
    <property type="component" value="Unassembled WGS sequence"/>
</dbReference>
<dbReference type="EMBL" id="CAJVCE010000001">
    <property type="protein sequence ID" value="CAG7618406.1"/>
    <property type="molecule type" value="Genomic_DNA"/>
</dbReference>
<comment type="caution">
    <text evidence="2">The sequence shown here is derived from an EMBL/GenBank/DDBJ whole genome shotgun (WGS) entry which is preliminary data.</text>
</comment>
<dbReference type="SMART" id="SM00481">
    <property type="entry name" value="POLIIIAc"/>
    <property type="match status" value="1"/>
</dbReference>
<sequence>MNNKFVTTMENGANAVALRIDRACDWLAIRFEYDRERSWICMQLWDPAGRLRYTHLDFYQDRHAVIHCDPGRTDLMGVPGPVDAGEWKLTFAFKAPKTFTLEWEAGDGMPPAELTVPPQRLRRWCDAGGETGGGYALNRYDWNESVETGSRWYKGDFHTHSRLSDGKMSPEQQMRQAHVRGLDFFAVTDHNLLPASWPEGGVLVIPGIEFTSLKKGHWNALGLNRWLDWTEGLTEDGVFTQELQNRLMEQAGRLGAIRSINHPMMAHFSWLYTETPLAYIDTLEIMNSPNCSGGPGFTERALALWGTLWNEGYCVPGIGGSDTHMLPSELYKETGLPSFIGDPANYVYADGLSAASILQAARSGRVYVSRGPELDIGISVGNQPYMLGDDLTNALRASTDGLVRYRLTVRGAAECELHLVENGTITAKYPLRTNEETLEFPLDWGHEPYVWGRVDIRSAEGRLVAFTNPVYSGARKPDIKTWGELLTIAQSLSASE</sequence>